<comment type="similarity">
    <text evidence="1 4">Belongs to the alpha-carbonic anhydrase family.</text>
</comment>
<dbReference type="Gene3D" id="3.10.200.10">
    <property type="entry name" value="Alpha carbonic anhydrase"/>
    <property type="match status" value="1"/>
</dbReference>
<dbReference type="InterPro" id="IPR036398">
    <property type="entry name" value="CA_dom_sf"/>
</dbReference>
<dbReference type="Proteomes" id="UP000011014">
    <property type="component" value="Unassembled WGS sequence"/>
</dbReference>
<dbReference type="PROSITE" id="PS51144">
    <property type="entry name" value="ALPHA_CA_2"/>
    <property type="match status" value="1"/>
</dbReference>
<reference evidence="7" key="1">
    <citation type="journal article" date="2010" name="Science">
        <title>Plasticity of animal genome architecture unmasked by rapid evolution of a pelagic tunicate.</title>
        <authorList>
            <person name="Denoeud F."/>
            <person name="Henriet S."/>
            <person name="Mungpakdee S."/>
            <person name="Aury J.M."/>
            <person name="Da Silva C."/>
            <person name="Brinkmann H."/>
            <person name="Mikhaleva J."/>
            <person name="Olsen L.C."/>
            <person name="Jubin C."/>
            <person name="Canestro C."/>
            <person name="Bouquet J.M."/>
            <person name="Danks G."/>
            <person name="Poulain J."/>
            <person name="Campsteijn C."/>
            <person name="Adamski M."/>
            <person name="Cross I."/>
            <person name="Yadetie F."/>
            <person name="Muffato M."/>
            <person name="Louis A."/>
            <person name="Butcher S."/>
            <person name="Tsagkogeorga G."/>
            <person name="Konrad A."/>
            <person name="Singh S."/>
            <person name="Jensen M.F."/>
            <person name="Cong E.H."/>
            <person name="Eikeseth-Otteraa H."/>
            <person name="Noel B."/>
            <person name="Anthouard V."/>
            <person name="Porcel B.M."/>
            <person name="Kachouri-Lafond R."/>
            <person name="Nishino A."/>
            <person name="Ugolini M."/>
            <person name="Chourrout P."/>
            <person name="Nishida H."/>
            <person name="Aasland R."/>
            <person name="Huzurbazar S."/>
            <person name="Westhof E."/>
            <person name="Delsuc F."/>
            <person name="Lehrach H."/>
            <person name="Reinhardt R."/>
            <person name="Weissenbach J."/>
            <person name="Roy S.W."/>
            <person name="Artiguenave F."/>
            <person name="Postlethwait J.H."/>
            <person name="Manak J.R."/>
            <person name="Thompson E.M."/>
            <person name="Jaillon O."/>
            <person name="Du Pasquier L."/>
            <person name="Boudinot P."/>
            <person name="Liberles D.A."/>
            <person name="Volff J.N."/>
            <person name="Philippe H."/>
            <person name="Lenhard B."/>
            <person name="Roest Crollius H."/>
            <person name="Wincker P."/>
            <person name="Chourrout D."/>
        </authorList>
    </citation>
    <scope>NUCLEOTIDE SEQUENCE [LARGE SCALE GENOMIC DNA]</scope>
</reference>
<evidence type="ECO:0000259" key="6">
    <source>
        <dbReference type="PROSITE" id="PS51144"/>
    </source>
</evidence>
<dbReference type="InterPro" id="IPR023561">
    <property type="entry name" value="Carbonic_anhydrase_a-class"/>
</dbReference>
<dbReference type="EC" id="4.2.1.1" evidence="4"/>
<feature type="domain" description="Alpha-carbonic anhydrase" evidence="6">
    <location>
        <begin position="23"/>
        <end position="275"/>
    </location>
</feature>
<comment type="catalytic activity">
    <reaction evidence="4">
        <text>hydrogencarbonate + H(+) = CO2 + H2O</text>
        <dbReference type="Rhea" id="RHEA:10748"/>
        <dbReference type="ChEBI" id="CHEBI:15377"/>
        <dbReference type="ChEBI" id="CHEBI:15378"/>
        <dbReference type="ChEBI" id="CHEBI:16526"/>
        <dbReference type="ChEBI" id="CHEBI:17544"/>
        <dbReference type="EC" id="4.2.1.1"/>
    </reaction>
</comment>
<organism evidence="7">
    <name type="scientific">Oikopleura dioica</name>
    <name type="common">Tunicate</name>
    <dbReference type="NCBI Taxonomy" id="34765"/>
    <lineage>
        <taxon>Eukaryota</taxon>
        <taxon>Metazoa</taxon>
        <taxon>Chordata</taxon>
        <taxon>Tunicata</taxon>
        <taxon>Appendicularia</taxon>
        <taxon>Copelata</taxon>
        <taxon>Oikopleuridae</taxon>
        <taxon>Oikopleura</taxon>
    </lineage>
</organism>
<dbReference type="Pfam" id="PF00194">
    <property type="entry name" value="Carb_anhydrase"/>
    <property type="match status" value="1"/>
</dbReference>
<dbReference type="EMBL" id="FN654427">
    <property type="protein sequence ID" value="CBY33558.1"/>
    <property type="molecule type" value="Genomic_DNA"/>
</dbReference>
<evidence type="ECO:0000256" key="5">
    <source>
        <dbReference type="SAM" id="MobiDB-lite"/>
    </source>
</evidence>
<dbReference type="PANTHER" id="PTHR18952:SF278">
    <property type="entry name" value="CARBONIC ANHYDRASE"/>
    <property type="match status" value="1"/>
</dbReference>
<gene>
    <name evidence="7" type="ORF">GSOID_T00021480001</name>
</gene>
<evidence type="ECO:0000313" key="7">
    <source>
        <dbReference type="EMBL" id="CBY33558.1"/>
    </source>
</evidence>
<evidence type="ECO:0000256" key="1">
    <source>
        <dbReference type="ARBA" id="ARBA00010718"/>
    </source>
</evidence>
<keyword evidence="2 4" id="KW-0479">Metal-binding</keyword>
<comment type="cofactor">
    <cofactor evidence="4">
        <name>Zn(2+)</name>
        <dbReference type="ChEBI" id="CHEBI:29105"/>
    </cofactor>
</comment>
<keyword evidence="4" id="KW-0456">Lyase</keyword>
<feature type="region of interest" description="Disordered" evidence="5">
    <location>
        <begin position="273"/>
        <end position="328"/>
    </location>
</feature>
<dbReference type="InterPro" id="IPR018338">
    <property type="entry name" value="Carbonic_anhydrase_a-class_CS"/>
</dbReference>
<feature type="compositionally biased region" description="Acidic residues" evidence="5">
    <location>
        <begin position="309"/>
        <end position="321"/>
    </location>
</feature>
<protein>
    <recommendedName>
        <fullName evidence="4">Carbonic anhydrase</fullName>
        <ecNumber evidence="4">4.2.1.1</ecNumber>
    </recommendedName>
</protein>
<dbReference type="AlphaFoldDB" id="E4YDE7"/>
<dbReference type="GO" id="GO:0008270">
    <property type="term" value="F:zinc ion binding"/>
    <property type="evidence" value="ECO:0007669"/>
    <property type="project" value="UniProtKB-UniRule"/>
</dbReference>
<dbReference type="GO" id="GO:0005886">
    <property type="term" value="C:plasma membrane"/>
    <property type="evidence" value="ECO:0007669"/>
    <property type="project" value="TreeGrafter"/>
</dbReference>
<dbReference type="PROSITE" id="PS00162">
    <property type="entry name" value="ALPHA_CA_1"/>
    <property type="match status" value="1"/>
</dbReference>
<proteinExistence type="inferred from homology"/>
<dbReference type="SMART" id="SM01057">
    <property type="entry name" value="Carb_anhydrase"/>
    <property type="match status" value="1"/>
</dbReference>
<accession>E4YDE7</accession>
<feature type="compositionally biased region" description="Acidic residues" evidence="5">
    <location>
        <begin position="291"/>
        <end position="301"/>
    </location>
</feature>
<dbReference type="SUPFAM" id="SSF51069">
    <property type="entry name" value="Carbonic anhydrase"/>
    <property type="match status" value="1"/>
</dbReference>
<sequence>MKVKHFAFGITVAAVSESRHRRAAWTYADQGANWEAPDCSGSAQSPIDITGDFKHEDHVPFERVNYDAAGNWTLVNSGYTIKMTPSSSDIKVSGGALGDDPYMLAQFHLHWGSAEEGGSEHVLEGKRFYSELHIVHYKAEYGGLAEALSHKDGLAVLGFFIDSDEANEEGAFDEFIMKTVAKNVEEAKSTMEIKDFSMNKLLPSELKDFYRYAGSLTTPTCNEAVVWTVFSEPIKITKSTMEYMNSFTKDAEGELLENNYRVLQPRNERDITHYMTGSHDHPATHDHSDENDPAAEPEPQPEGEPKEDGAEDKDTDAEPEPEGSFATTFNSAALISLFILLQSL</sequence>
<evidence type="ECO:0000256" key="3">
    <source>
        <dbReference type="ARBA" id="ARBA00022833"/>
    </source>
</evidence>
<dbReference type="InterPro" id="IPR001148">
    <property type="entry name" value="CA_dom"/>
</dbReference>
<name>E4YDE7_OIKDI</name>
<evidence type="ECO:0000256" key="4">
    <source>
        <dbReference type="RuleBase" id="RU367011"/>
    </source>
</evidence>
<evidence type="ECO:0000256" key="2">
    <source>
        <dbReference type="ARBA" id="ARBA00022723"/>
    </source>
</evidence>
<dbReference type="PANTHER" id="PTHR18952">
    <property type="entry name" value="CARBONIC ANHYDRASE"/>
    <property type="match status" value="1"/>
</dbReference>
<keyword evidence="3 4" id="KW-0862">Zinc</keyword>
<dbReference type="GO" id="GO:0004089">
    <property type="term" value="F:carbonate dehydratase activity"/>
    <property type="evidence" value="ECO:0007669"/>
    <property type="project" value="UniProtKB-UniRule"/>
</dbReference>
<feature type="compositionally biased region" description="Basic and acidic residues" evidence="5">
    <location>
        <begin position="273"/>
        <end position="290"/>
    </location>
</feature>
<comment type="function">
    <text evidence="4">Reversible hydration of carbon dioxide.</text>
</comment>